<evidence type="ECO:0000256" key="1">
    <source>
        <dbReference type="ARBA" id="ARBA00006479"/>
    </source>
</evidence>
<comment type="caution">
    <text evidence="2">The sequence shown here is derived from an EMBL/GenBank/DDBJ whole genome shotgun (WGS) entry which is preliminary data.</text>
</comment>
<proteinExistence type="inferred from homology"/>
<gene>
    <name evidence="2" type="ORF">NIES80_33010</name>
</gene>
<reference evidence="3" key="1">
    <citation type="submission" date="2019-02" db="EMBL/GenBank/DDBJ databases">
        <title>Draft genome sequence of Dolichospermum planctonicum NIES-80.</title>
        <authorList>
            <person name="Yamaguchi H."/>
            <person name="Suzuki S."/>
            <person name="Kawachi M."/>
        </authorList>
    </citation>
    <scope>NUCLEOTIDE SEQUENCE [LARGE SCALE GENOMIC DNA]</scope>
    <source>
        <strain evidence="3">NIES-80</strain>
    </source>
</reference>
<dbReference type="Pfam" id="PF00480">
    <property type="entry name" value="ROK"/>
    <property type="match status" value="1"/>
</dbReference>
<dbReference type="AlphaFoldDB" id="A0A480AEI7"/>
<dbReference type="PANTHER" id="PTHR18964:SF149">
    <property type="entry name" value="BIFUNCTIONAL UDP-N-ACETYLGLUCOSAMINE 2-EPIMERASE_N-ACETYLMANNOSAMINE KINASE"/>
    <property type="match status" value="1"/>
</dbReference>
<sequence length="336" mass="35967">MVDSCFLNSLLFNYMTLILSLDFGGTKLAAATVKAGTREWLYHESRFSPANADALSDLEIMRSLIKSVLKGNKPDAIGISFGGPVDATTGLVRLSHHVPGWENVPLKQLFEEDYNVPVSIDNDANVAAIGEYRFGAGQGYDSLFYITISTGVGGGWIINGQLWRGALGMAGEIGHIVVDPRGPLCLCGKRGCVERLASGPYMAQNAREMLEKELPSPEGKARGEILRYLIGNNLDLLTGKVVSAAASYGDEIAQEVLYRGAWALGVGIGNVANLMNPQRFVLGGGVTKAGDNFWAAVRKVARETALPEVNFEIVRALLGDDAPLWGAVALGLDLLN</sequence>
<evidence type="ECO:0000313" key="2">
    <source>
        <dbReference type="EMBL" id="GCL43585.1"/>
    </source>
</evidence>
<dbReference type="SUPFAM" id="SSF53067">
    <property type="entry name" value="Actin-like ATPase domain"/>
    <property type="match status" value="1"/>
</dbReference>
<dbReference type="InterPro" id="IPR043129">
    <property type="entry name" value="ATPase_NBD"/>
</dbReference>
<accession>A0A480AEI7</accession>
<dbReference type="PANTHER" id="PTHR18964">
    <property type="entry name" value="ROK (REPRESSOR, ORF, KINASE) FAMILY"/>
    <property type="match status" value="1"/>
</dbReference>
<dbReference type="InterPro" id="IPR000600">
    <property type="entry name" value="ROK"/>
</dbReference>
<name>A0A480AEI7_9CYAN</name>
<dbReference type="EMBL" id="BJCF01000045">
    <property type="protein sequence ID" value="GCL43585.1"/>
    <property type="molecule type" value="Genomic_DNA"/>
</dbReference>
<organism evidence="2 3">
    <name type="scientific">Dolichospermum planctonicum</name>
    <dbReference type="NCBI Taxonomy" id="136072"/>
    <lineage>
        <taxon>Bacteria</taxon>
        <taxon>Bacillati</taxon>
        <taxon>Cyanobacteriota</taxon>
        <taxon>Cyanophyceae</taxon>
        <taxon>Nostocales</taxon>
        <taxon>Aphanizomenonaceae</taxon>
        <taxon>Dolichospermum</taxon>
    </lineage>
</organism>
<evidence type="ECO:0000313" key="3">
    <source>
        <dbReference type="Proteomes" id="UP000299367"/>
    </source>
</evidence>
<protein>
    <submittedName>
        <fullName evidence="2">ROK family protein</fullName>
    </submittedName>
</protein>
<dbReference type="Proteomes" id="UP000299367">
    <property type="component" value="Unassembled WGS sequence"/>
</dbReference>
<comment type="similarity">
    <text evidence="1">Belongs to the ROK (NagC/XylR) family.</text>
</comment>
<dbReference type="Gene3D" id="3.30.420.40">
    <property type="match status" value="2"/>
</dbReference>